<gene>
    <name evidence="5" type="ORF">HaLaN_00316</name>
</gene>
<dbReference type="InterPro" id="IPR032466">
    <property type="entry name" value="Metal_Hydrolase"/>
</dbReference>
<keyword evidence="3 5" id="KW-0378">Hydrolase</keyword>
<evidence type="ECO:0000256" key="4">
    <source>
        <dbReference type="ARBA" id="ARBA00022833"/>
    </source>
</evidence>
<comment type="cofactor">
    <cofactor evidence="1">
        <name>Zn(2+)</name>
        <dbReference type="ChEBI" id="CHEBI:29105"/>
    </cofactor>
</comment>
<dbReference type="AlphaFoldDB" id="A0A699YFQ7"/>
<evidence type="ECO:0000313" key="6">
    <source>
        <dbReference type="Proteomes" id="UP000485058"/>
    </source>
</evidence>
<keyword evidence="2" id="KW-0479">Metal-binding</keyword>
<evidence type="ECO:0000313" key="5">
    <source>
        <dbReference type="EMBL" id="GFH05794.1"/>
    </source>
</evidence>
<dbReference type="Gene3D" id="2.30.40.10">
    <property type="entry name" value="Urease, subunit C, domain 1"/>
    <property type="match status" value="1"/>
</dbReference>
<organism evidence="5 6">
    <name type="scientific">Haematococcus lacustris</name>
    <name type="common">Green alga</name>
    <name type="synonym">Haematococcus pluvialis</name>
    <dbReference type="NCBI Taxonomy" id="44745"/>
    <lineage>
        <taxon>Eukaryota</taxon>
        <taxon>Viridiplantae</taxon>
        <taxon>Chlorophyta</taxon>
        <taxon>core chlorophytes</taxon>
        <taxon>Chlorophyceae</taxon>
        <taxon>CS clade</taxon>
        <taxon>Chlamydomonadales</taxon>
        <taxon>Haematococcaceae</taxon>
        <taxon>Haematococcus</taxon>
    </lineage>
</organism>
<dbReference type="PANTHER" id="PTHR11271">
    <property type="entry name" value="GUANINE DEAMINASE"/>
    <property type="match status" value="1"/>
</dbReference>
<dbReference type="SUPFAM" id="SSF51556">
    <property type="entry name" value="Metallo-dependent hydrolases"/>
    <property type="match status" value="1"/>
</dbReference>
<comment type="caution">
    <text evidence="5">The sequence shown here is derived from an EMBL/GenBank/DDBJ whole genome shotgun (WGS) entry which is preliminary data.</text>
</comment>
<feature type="non-terminal residue" evidence="5">
    <location>
        <position position="186"/>
    </location>
</feature>
<name>A0A699YFQ7_HAELA</name>
<dbReference type="GO" id="GO:0006147">
    <property type="term" value="P:guanine catabolic process"/>
    <property type="evidence" value="ECO:0007669"/>
    <property type="project" value="UniProtKB-UniPathway"/>
</dbReference>
<dbReference type="Gene3D" id="3.20.20.140">
    <property type="entry name" value="Metal-dependent hydrolases"/>
    <property type="match status" value="1"/>
</dbReference>
<proteinExistence type="predicted"/>
<evidence type="ECO:0000256" key="1">
    <source>
        <dbReference type="ARBA" id="ARBA00001947"/>
    </source>
</evidence>
<dbReference type="UniPathway" id="UPA00603">
    <property type="reaction ID" value="UER00660"/>
</dbReference>
<keyword evidence="4" id="KW-0862">Zinc</keyword>
<accession>A0A699YFQ7</accession>
<dbReference type="GO" id="GO:0008270">
    <property type="term" value="F:zinc ion binding"/>
    <property type="evidence" value="ECO:0007669"/>
    <property type="project" value="TreeGrafter"/>
</dbReference>
<dbReference type="GO" id="GO:0008892">
    <property type="term" value="F:guanine deaminase activity"/>
    <property type="evidence" value="ECO:0007669"/>
    <property type="project" value="TreeGrafter"/>
</dbReference>
<dbReference type="InterPro" id="IPR011059">
    <property type="entry name" value="Metal-dep_hydrolase_composite"/>
</dbReference>
<dbReference type="PANTHER" id="PTHR11271:SF6">
    <property type="entry name" value="GUANINE DEAMINASE"/>
    <property type="match status" value="1"/>
</dbReference>
<evidence type="ECO:0000256" key="2">
    <source>
        <dbReference type="ARBA" id="ARBA00022723"/>
    </source>
</evidence>
<dbReference type="EMBL" id="BLLF01000009">
    <property type="protein sequence ID" value="GFH05794.1"/>
    <property type="molecule type" value="Genomic_DNA"/>
</dbReference>
<protein>
    <submittedName>
        <fullName evidence="5">Guanine aminohydrolase</fullName>
    </submittedName>
</protein>
<dbReference type="Proteomes" id="UP000485058">
    <property type="component" value="Unassembled WGS sequence"/>
</dbReference>
<dbReference type="GO" id="GO:0005829">
    <property type="term" value="C:cytosol"/>
    <property type="evidence" value="ECO:0007669"/>
    <property type="project" value="TreeGrafter"/>
</dbReference>
<dbReference type="InterPro" id="IPR051607">
    <property type="entry name" value="Metallo-dep_hydrolases"/>
</dbReference>
<reference evidence="5 6" key="1">
    <citation type="submission" date="2020-02" db="EMBL/GenBank/DDBJ databases">
        <title>Draft genome sequence of Haematococcus lacustris strain NIES-144.</title>
        <authorList>
            <person name="Morimoto D."/>
            <person name="Nakagawa S."/>
            <person name="Yoshida T."/>
            <person name="Sawayama S."/>
        </authorList>
    </citation>
    <scope>NUCLEOTIDE SEQUENCE [LARGE SCALE GENOMIC DNA]</scope>
    <source>
        <strain evidence="5 6">NIES-144</strain>
    </source>
</reference>
<sequence>MGMLQAGPSPLAFRGTLVHTPAYGQMDIMLDKVVIVQNGKIVKITAGSEEATVLDIWDIPASAVRRLAYKFTGTGTDVPLMEWLRKYTFPVESSYQDVAAAKYRYPLLVKRFLSNGTTTATYFGSLHLEPNKVLVDVIAELGQRAVVGKVNMDRESPDSYMEPTQQGVEEAEAFIKYTLAKKCGRL</sequence>
<keyword evidence="6" id="KW-1185">Reference proteome</keyword>
<evidence type="ECO:0000256" key="3">
    <source>
        <dbReference type="ARBA" id="ARBA00022801"/>
    </source>
</evidence>